<reference evidence="2" key="1">
    <citation type="submission" date="2009-07" db="EMBL/GenBank/DDBJ databases">
        <title>Complete genome sequence of Rothia mucilaginosa DJ.</title>
        <authorList>
            <person name="Yamane K."/>
            <person name="Nambu T."/>
            <person name="Mashimo C."/>
            <person name="Sugimori C."/>
            <person name="Yamanaka T."/>
            <person name="Leung K."/>
            <person name="Fukushima H."/>
        </authorList>
    </citation>
    <scope>NUCLEOTIDE SEQUENCE [LARGE SCALE GENOMIC DNA]</scope>
    <source>
        <strain evidence="2">DY-18</strain>
    </source>
</reference>
<protein>
    <submittedName>
        <fullName evidence="1">Chromosome segregation ATPase</fullName>
    </submittedName>
</protein>
<gene>
    <name evidence="1" type="ordered locus">RMDY18_14910</name>
</gene>
<dbReference type="AlphaFoldDB" id="D2NNV5"/>
<dbReference type="Proteomes" id="UP000001883">
    <property type="component" value="Chromosome"/>
</dbReference>
<reference evidence="1 2" key="3">
    <citation type="journal article" date="2010" name="Sequencing">
        <title>Complete Genome Sequence of Rothia mucilaginosa DY-18: A Clinical Isolate with Dense Meshwork-Like Structures from a Persistent Apical Periodontitis Lesion.</title>
        <authorList>
            <person name="Yamane K."/>
            <person name="Nambu T."/>
            <person name="Yamanaka T."/>
            <person name="Mashimo C."/>
            <person name="Sugimori C."/>
            <person name="Leung K.-P."/>
            <person name="Fukushima H."/>
        </authorList>
    </citation>
    <scope>NUCLEOTIDE SEQUENCE [LARGE SCALE GENOMIC DNA]</scope>
    <source>
        <strain evidence="1 2">DY-18</strain>
    </source>
</reference>
<organism evidence="1 2">
    <name type="scientific">Rothia mucilaginosa (strain DY-18)</name>
    <name type="common">Stomatococcus mucilaginosus</name>
    <dbReference type="NCBI Taxonomy" id="680646"/>
    <lineage>
        <taxon>Bacteria</taxon>
        <taxon>Bacillati</taxon>
        <taxon>Actinomycetota</taxon>
        <taxon>Actinomycetes</taxon>
        <taxon>Micrococcales</taxon>
        <taxon>Micrococcaceae</taxon>
        <taxon>Rothia</taxon>
    </lineage>
</organism>
<proteinExistence type="predicted"/>
<name>D2NNV5_ROTMD</name>
<keyword evidence="2" id="KW-1185">Reference proteome</keyword>
<dbReference type="KEGG" id="rmu:RMDY18_14910"/>
<reference evidence="1 2" key="2">
    <citation type="journal article" date="2010" name="J Osaka Dent Univ">
        <title>Isolation and identification of Rothia mucilaginosa from persistent apical periodontitis lesions.</title>
        <authorList>
            <person name="Yamane K."/>
            <person name="Yoshida M."/>
            <person name="Fujihira T."/>
            <person name="Baba T."/>
            <person name="Tsuji N."/>
            <person name="Hayashi H."/>
            <person name="Sugimori C."/>
            <person name="Yamanaka T."/>
            <person name="Mashimo C."/>
            <person name="Nambu T."/>
            <person name="Kawai H."/>
            <person name="Fukushima H."/>
        </authorList>
    </citation>
    <scope>NUCLEOTIDE SEQUENCE [LARGE SCALE GENOMIC DNA]</scope>
    <source>
        <strain evidence="1 2">DY-18</strain>
    </source>
</reference>
<accession>D2NNV5</accession>
<evidence type="ECO:0000313" key="1">
    <source>
        <dbReference type="EMBL" id="BAI65323.1"/>
    </source>
</evidence>
<dbReference type="HOGENOM" id="CLU_836463_0_0_11"/>
<dbReference type="eggNOG" id="ENOG5032A59">
    <property type="taxonomic scope" value="Bacteria"/>
</dbReference>
<evidence type="ECO:0000313" key="2">
    <source>
        <dbReference type="Proteomes" id="UP000001883"/>
    </source>
</evidence>
<sequence length="332" mass="36385">MPPPPAHSRLVFKICSLKGKQRRAPERADKDAAYISRGSAPMRRQNTLRTLAGALLPLTLMLSSCASGQPSADSSASANAEKAYSASTAPQSTSASATVDTQAAEKVNALISISDNVERAYQRLASECMVSKGYPDRKTYYMVETFPVRDLLSPLPLSVEYANKSGYPSPVPPSRYASLEDTVKLTEQETHAYYGDNGKGGCKEEAELKLYGSGTLAGTREAVTEKLLSYVRASVIDGAYSSLDGEWERCMAERGYTYSTSDIAYDAVHGKPAERQTAIDDATCREKINYEEKTEQILDTYMTTFLEKEQDLIERVTTSQKTAEENAQKILN</sequence>
<dbReference type="EMBL" id="AP011540">
    <property type="protein sequence ID" value="BAI65323.1"/>
    <property type="molecule type" value="Genomic_DNA"/>
</dbReference>